<dbReference type="InterPro" id="IPR043128">
    <property type="entry name" value="Rev_trsase/Diguanyl_cyclase"/>
</dbReference>
<evidence type="ECO:0000259" key="2">
    <source>
        <dbReference type="PROSITE" id="PS50112"/>
    </source>
</evidence>
<dbReference type="AlphaFoldDB" id="A0A3E0D6A8"/>
<dbReference type="InterPro" id="IPR001633">
    <property type="entry name" value="EAL_dom"/>
</dbReference>
<dbReference type="SMART" id="SM00267">
    <property type="entry name" value="GGDEF"/>
    <property type="match status" value="1"/>
</dbReference>
<dbReference type="InterPro" id="IPR035919">
    <property type="entry name" value="EAL_sf"/>
</dbReference>
<dbReference type="Pfam" id="PF00563">
    <property type="entry name" value="EAL"/>
    <property type="match status" value="1"/>
</dbReference>
<dbReference type="SMART" id="SM00052">
    <property type="entry name" value="EAL"/>
    <property type="match status" value="1"/>
</dbReference>
<dbReference type="NCBIfam" id="TIGR00229">
    <property type="entry name" value="sensory_box"/>
    <property type="match status" value="1"/>
</dbReference>
<dbReference type="Gene3D" id="3.30.70.270">
    <property type="match status" value="1"/>
</dbReference>
<dbReference type="Proteomes" id="UP000256542">
    <property type="component" value="Unassembled WGS sequence"/>
</dbReference>
<name>A0A3E0D6A8_9GAMM</name>
<feature type="domain" description="PAS" evidence="2">
    <location>
        <begin position="118"/>
        <end position="188"/>
    </location>
</feature>
<evidence type="ECO:0000259" key="3">
    <source>
        <dbReference type="PROSITE" id="PS50883"/>
    </source>
</evidence>
<accession>A0A3E0D6A8</accession>
<dbReference type="NCBIfam" id="TIGR00254">
    <property type="entry name" value="GGDEF"/>
    <property type="match status" value="1"/>
</dbReference>
<dbReference type="InterPro" id="IPR052155">
    <property type="entry name" value="Biofilm_reg_signaling"/>
</dbReference>
<dbReference type="Gene3D" id="3.30.450.20">
    <property type="entry name" value="PAS domain"/>
    <property type="match status" value="1"/>
</dbReference>
<dbReference type="Pfam" id="PF00990">
    <property type="entry name" value="GGDEF"/>
    <property type="match status" value="1"/>
</dbReference>
<reference evidence="5 6" key="1">
    <citation type="submission" date="2018-08" db="EMBL/GenBank/DDBJ databases">
        <title>Genomic Encyclopedia of Type Strains, Phase III (KMG-III): the genomes of soil and plant-associated and newly described type strains.</title>
        <authorList>
            <person name="Whitman W."/>
        </authorList>
    </citation>
    <scope>NUCLEOTIDE SEQUENCE [LARGE SCALE GENOMIC DNA]</scope>
    <source>
        <strain evidence="5 6">CECT 7375</strain>
    </source>
</reference>
<dbReference type="PANTHER" id="PTHR44757:SF2">
    <property type="entry name" value="BIOFILM ARCHITECTURE MAINTENANCE PROTEIN MBAA"/>
    <property type="match status" value="1"/>
</dbReference>
<dbReference type="FunFam" id="3.30.70.270:FF:000001">
    <property type="entry name" value="Diguanylate cyclase domain protein"/>
    <property type="match status" value="1"/>
</dbReference>
<dbReference type="CDD" id="cd01949">
    <property type="entry name" value="GGDEF"/>
    <property type="match status" value="1"/>
</dbReference>
<dbReference type="PANTHER" id="PTHR44757">
    <property type="entry name" value="DIGUANYLATE CYCLASE DGCP"/>
    <property type="match status" value="1"/>
</dbReference>
<dbReference type="Pfam" id="PF00989">
    <property type="entry name" value="PAS"/>
    <property type="match status" value="1"/>
</dbReference>
<feature type="domain" description="GGDEF" evidence="4">
    <location>
        <begin position="275"/>
        <end position="408"/>
    </location>
</feature>
<evidence type="ECO:0000256" key="1">
    <source>
        <dbReference type="ARBA" id="ARBA00001946"/>
    </source>
</evidence>
<dbReference type="CDD" id="cd01948">
    <property type="entry name" value="EAL"/>
    <property type="match status" value="1"/>
</dbReference>
<dbReference type="EMBL" id="QUNG01000026">
    <property type="protein sequence ID" value="REG78240.1"/>
    <property type="molecule type" value="Genomic_DNA"/>
</dbReference>
<dbReference type="SUPFAM" id="SSF55073">
    <property type="entry name" value="Nucleotide cyclase"/>
    <property type="match status" value="1"/>
</dbReference>
<organism evidence="5 6">
    <name type="scientific">Marinomonas pollencensis</name>
    <dbReference type="NCBI Taxonomy" id="491954"/>
    <lineage>
        <taxon>Bacteria</taxon>
        <taxon>Pseudomonadati</taxon>
        <taxon>Pseudomonadota</taxon>
        <taxon>Gammaproteobacteria</taxon>
        <taxon>Oceanospirillales</taxon>
        <taxon>Oceanospirillaceae</taxon>
        <taxon>Marinomonas</taxon>
    </lineage>
</organism>
<keyword evidence="6" id="KW-1185">Reference proteome</keyword>
<dbReference type="InterPro" id="IPR029787">
    <property type="entry name" value="Nucleotide_cyclase"/>
</dbReference>
<evidence type="ECO:0000313" key="6">
    <source>
        <dbReference type="Proteomes" id="UP000256542"/>
    </source>
</evidence>
<dbReference type="RefSeq" id="WP_115899250.1">
    <property type="nucleotide sequence ID" value="NZ_QUNG01000026.1"/>
</dbReference>
<dbReference type="PROSITE" id="PS50887">
    <property type="entry name" value="GGDEF"/>
    <property type="match status" value="1"/>
</dbReference>
<dbReference type="InterPro" id="IPR013767">
    <property type="entry name" value="PAS_fold"/>
</dbReference>
<dbReference type="SMART" id="SM00091">
    <property type="entry name" value="PAS"/>
    <property type="match status" value="2"/>
</dbReference>
<dbReference type="PROSITE" id="PS50883">
    <property type="entry name" value="EAL"/>
    <property type="match status" value="1"/>
</dbReference>
<dbReference type="SUPFAM" id="SSF55785">
    <property type="entry name" value="PYP-like sensor domain (PAS domain)"/>
    <property type="match status" value="1"/>
</dbReference>
<dbReference type="InterPro" id="IPR035965">
    <property type="entry name" value="PAS-like_dom_sf"/>
</dbReference>
<proteinExistence type="predicted"/>
<dbReference type="InterPro" id="IPR000014">
    <property type="entry name" value="PAS"/>
</dbReference>
<comment type="cofactor">
    <cofactor evidence="1">
        <name>Mg(2+)</name>
        <dbReference type="ChEBI" id="CHEBI:18420"/>
    </cofactor>
</comment>
<dbReference type="CDD" id="cd00130">
    <property type="entry name" value="PAS"/>
    <property type="match status" value="1"/>
</dbReference>
<dbReference type="Gene3D" id="3.20.20.450">
    <property type="entry name" value="EAL domain"/>
    <property type="match status" value="1"/>
</dbReference>
<protein>
    <submittedName>
        <fullName evidence="5">PAS domain S-box-containing protein/diguanylate cyclase (GGDEF)-like protein</fullName>
    </submittedName>
</protein>
<dbReference type="InterPro" id="IPR000160">
    <property type="entry name" value="GGDEF_dom"/>
</dbReference>
<evidence type="ECO:0000313" key="5">
    <source>
        <dbReference type="EMBL" id="REG78240.1"/>
    </source>
</evidence>
<dbReference type="GO" id="GO:0003824">
    <property type="term" value="F:catalytic activity"/>
    <property type="evidence" value="ECO:0007669"/>
    <property type="project" value="UniProtKB-ARBA"/>
</dbReference>
<sequence>MNKKIFDHLPIPCLSTDNTFQILESNEVAKQVFGRYIESDGFSGALKTITRLIVSGLSDFFSWVESEGAFEKSIILDIQCANDVQKFSLSHSSFEIDGRTALVFTFSSITHRVDSDFQIDLYRNVFERSNQSVYISDADGKILFANPRFTHFFGLSLLKVKGKKDNVLYHENDQKTHFSALNRLVYEVDQVEERMLCVTAFEGQEPIVCSVNIVIIHDKESYTFLHFIEDITSQVSAEETMKSIAFKDPLTGIQNRHSFNLKFNDLFIEAQRLGEQLSLFFIDLDKFKYINDEYGHEYGDALLIHVAERLKSSCKRSDFVARLGGDEFVLLIQADQPKSNLELIARRILFELSKPFSLKELNYKCTCSIGIAQYPDDAMSQSDLLHAADSAMYLAKKSGRNDFSFYNSEVQKELSFNSKRIKEIEIAIENNDIKLYFQPVHDMVTGDVLSFEALARYEDKAGELHLPSYFLPFIEEDPLIYTLAINQIKEIKRYIKVLKHHAVQLPISINLSSYQIKSDTIIEELEYIAKTAPDVSRLIKIEVTETMLFEESSVATKNLNKLTDLGYSLVLDDFGTGHSSIYSLKKIRFEAVKIDKIFIDEIHKPVNKKGSDRNFLNAIIAMIKNLDTRIICEGVESQEQVNYLLQRGCRVGQGFYYSEAIPRKNVLKYLSAK</sequence>
<dbReference type="PROSITE" id="PS50112">
    <property type="entry name" value="PAS"/>
    <property type="match status" value="1"/>
</dbReference>
<evidence type="ECO:0000259" key="4">
    <source>
        <dbReference type="PROSITE" id="PS50887"/>
    </source>
</evidence>
<comment type="caution">
    <text evidence="5">The sequence shown here is derived from an EMBL/GenBank/DDBJ whole genome shotgun (WGS) entry which is preliminary data.</text>
</comment>
<gene>
    <name evidence="5" type="ORF">DFP81_1264</name>
</gene>
<dbReference type="SUPFAM" id="SSF141868">
    <property type="entry name" value="EAL domain-like"/>
    <property type="match status" value="1"/>
</dbReference>
<dbReference type="OrthoDB" id="9787514at2"/>
<feature type="domain" description="EAL" evidence="3">
    <location>
        <begin position="417"/>
        <end position="673"/>
    </location>
</feature>